<feature type="region of interest" description="Disordered" evidence="2">
    <location>
        <begin position="82"/>
        <end position="104"/>
    </location>
</feature>
<organism evidence="3 4">
    <name type="scientific">Tulasnella calospora MUT 4182</name>
    <dbReference type="NCBI Taxonomy" id="1051891"/>
    <lineage>
        <taxon>Eukaryota</taxon>
        <taxon>Fungi</taxon>
        <taxon>Dikarya</taxon>
        <taxon>Basidiomycota</taxon>
        <taxon>Agaricomycotina</taxon>
        <taxon>Agaricomycetes</taxon>
        <taxon>Cantharellales</taxon>
        <taxon>Tulasnellaceae</taxon>
        <taxon>Tulasnella</taxon>
    </lineage>
</organism>
<accession>A0A0C3K976</accession>
<feature type="compositionally biased region" description="Polar residues" evidence="2">
    <location>
        <begin position="126"/>
        <end position="143"/>
    </location>
</feature>
<reference evidence="3 4" key="1">
    <citation type="submission" date="2014-04" db="EMBL/GenBank/DDBJ databases">
        <authorList>
            <consortium name="DOE Joint Genome Institute"/>
            <person name="Kuo A."/>
            <person name="Girlanda M."/>
            <person name="Perotto S."/>
            <person name="Kohler A."/>
            <person name="Nagy L.G."/>
            <person name="Floudas D."/>
            <person name="Copeland A."/>
            <person name="Barry K.W."/>
            <person name="Cichocki N."/>
            <person name="Veneault-Fourrey C."/>
            <person name="LaButti K."/>
            <person name="Lindquist E.A."/>
            <person name="Lipzen A."/>
            <person name="Lundell T."/>
            <person name="Morin E."/>
            <person name="Murat C."/>
            <person name="Sun H."/>
            <person name="Tunlid A."/>
            <person name="Henrissat B."/>
            <person name="Grigoriev I.V."/>
            <person name="Hibbett D.S."/>
            <person name="Martin F."/>
            <person name="Nordberg H.P."/>
            <person name="Cantor M.N."/>
            <person name="Hua S.X."/>
        </authorList>
    </citation>
    <scope>NUCLEOTIDE SEQUENCE [LARGE SCALE GENOMIC DNA]</scope>
    <source>
        <strain evidence="3 4">MUT 4182</strain>
    </source>
</reference>
<evidence type="ECO:0000313" key="3">
    <source>
        <dbReference type="EMBL" id="KIO17948.1"/>
    </source>
</evidence>
<dbReference type="OrthoDB" id="429950at2759"/>
<dbReference type="EMBL" id="KN823329">
    <property type="protein sequence ID" value="KIO17948.1"/>
    <property type="molecule type" value="Genomic_DNA"/>
</dbReference>
<feature type="coiled-coil region" evidence="1">
    <location>
        <begin position="208"/>
        <end position="242"/>
    </location>
</feature>
<keyword evidence="1" id="KW-0175">Coiled coil</keyword>
<name>A0A0C3K976_9AGAM</name>
<keyword evidence="4" id="KW-1185">Reference proteome</keyword>
<feature type="compositionally biased region" description="Basic and acidic residues" evidence="2">
    <location>
        <begin position="93"/>
        <end position="102"/>
    </location>
</feature>
<reference evidence="4" key="2">
    <citation type="submission" date="2015-01" db="EMBL/GenBank/DDBJ databases">
        <title>Evolutionary Origins and Diversification of the Mycorrhizal Mutualists.</title>
        <authorList>
            <consortium name="DOE Joint Genome Institute"/>
            <consortium name="Mycorrhizal Genomics Consortium"/>
            <person name="Kohler A."/>
            <person name="Kuo A."/>
            <person name="Nagy L.G."/>
            <person name="Floudas D."/>
            <person name="Copeland A."/>
            <person name="Barry K.W."/>
            <person name="Cichocki N."/>
            <person name="Veneault-Fourrey C."/>
            <person name="LaButti K."/>
            <person name="Lindquist E.A."/>
            <person name="Lipzen A."/>
            <person name="Lundell T."/>
            <person name="Morin E."/>
            <person name="Murat C."/>
            <person name="Riley R."/>
            <person name="Ohm R."/>
            <person name="Sun H."/>
            <person name="Tunlid A."/>
            <person name="Henrissat B."/>
            <person name="Grigoriev I.V."/>
            <person name="Hibbett D.S."/>
            <person name="Martin F."/>
        </authorList>
    </citation>
    <scope>NUCLEOTIDE SEQUENCE [LARGE SCALE GENOMIC DNA]</scope>
    <source>
        <strain evidence="4">MUT 4182</strain>
    </source>
</reference>
<proteinExistence type="predicted"/>
<sequence length="265" mass="28941">MSYEIGYSPYKVGRLCSRRPACVEGGEILKRQLQFTVVQKTSVRRNHPSGQGLIGYDTLTAEDKAHVNEFFGWAQKAVDSPKTSSAVALPNGRGEDKPEKSAQEPLVPRAWGAKPAHNFQVMQQSLKPGNRPSLSDKQNQGQLRLSDHGEPSSLYDQLSSLPLTPARSIDGVGVPQNQERVFGLKLSKSAGSGSGPRRPTRENDEMSVMQLELEIKDARASLANAELKVAKSQVKLEAARRAVIEQRLKMAKASLSDGDIVIPVM</sequence>
<gene>
    <name evidence="3" type="ORF">M407DRAFT_32385</name>
</gene>
<protein>
    <submittedName>
        <fullName evidence="3">Uncharacterized protein</fullName>
    </submittedName>
</protein>
<evidence type="ECO:0000256" key="2">
    <source>
        <dbReference type="SAM" id="MobiDB-lite"/>
    </source>
</evidence>
<dbReference type="Proteomes" id="UP000054248">
    <property type="component" value="Unassembled WGS sequence"/>
</dbReference>
<evidence type="ECO:0000313" key="4">
    <source>
        <dbReference type="Proteomes" id="UP000054248"/>
    </source>
</evidence>
<dbReference type="HOGENOM" id="CLU_886213_0_0_1"/>
<dbReference type="AlphaFoldDB" id="A0A0C3K976"/>
<evidence type="ECO:0000256" key="1">
    <source>
        <dbReference type="SAM" id="Coils"/>
    </source>
</evidence>
<feature type="region of interest" description="Disordered" evidence="2">
    <location>
        <begin position="126"/>
        <end position="158"/>
    </location>
</feature>